<reference evidence="7 8" key="1">
    <citation type="journal article" date="2016" name="Nat. Commun.">
        <title>Thousands of microbial genomes shed light on interconnected biogeochemical processes in an aquifer system.</title>
        <authorList>
            <person name="Anantharaman K."/>
            <person name="Brown C.T."/>
            <person name="Hug L.A."/>
            <person name="Sharon I."/>
            <person name="Castelle C.J."/>
            <person name="Probst A.J."/>
            <person name="Thomas B.C."/>
            <person name="Singh A."/>
            <person name="Wilkins M.J."/>
            <person name="Karaoz U."/>
            <person name="Brodie E.L."/>
            <person name="Williams K.H."/>
            <person name="Hubbard S.S."/>
            <person name="Banfield J.F."/>
        </authorList>
    </citation>
    <scope>NUCLEOTIDE SEQUENCE [LARGE SCALE GENOMIC DNA]</scope>
</reference>
<evidence type="ECO:0000256" key="3">
    <source>
        <dbReference type="ARBA" id="ARBA00022801"/>
    </source>
</evidence>
<evidence type="ECO:0000256" key="5">
    <source>
        <dbReference type="ARBA" id="ARBA00023049"/>
    </source>
</evidence>
<name>A0A1F4UB91_UNCW3</name>
<gene>
    <name evidence="7" type="ORF">A2Y85_02930</name>
</gene>
<keyword evidence="2" id="KW-0479">Metal-binding</keyword>
<comment type="caution">
    <text evidence="7">The sequence shown here is derived from an EMBL/GenBank/DDBJ whole genome shotgun (WGS) entry which is preliminary data.</text>
</comment>
<protein>
    <recommendedName>
        <fullName evidence="6">JAB domain-containing protein</fullName>
    </recommendedName>
</protein>
<evidence type="ECO:0000313" key="8">
    <source>
        <dbReference type="Proteomes" id="UP000177025"/>
    </source>
</evidence>
<keyword evidence="5" id="KW-0482">Metalloprotease</keyword>
<dbReference type="InterPro" id="IPR028090">
    <property type="entry name" value="JAB_dom_prok"/>
</dbReference>
<keyword evidence="1" id="KW-0645">Protease</keyword>
<feature type="domain" description="JAB" evidence="6">
    <location>
        <begin position="21"/>
        <end position="117"/>
    </location>
</feature>
<evidence type="ECO:0000256" key="1">
    <source>
        <dbReference type="ARBA" id="ARBA00022670"/>
    </source>
</evidence>
<proteinExistence type="predicted"/>
<dbReference type="AlphaFoldDB" id="A0A1F4UB91"/>
<sequence>MSEQANKETLQLAAYLELPAFLVIVSSSIEVYHQETMGYLLGIKGENKFLVRYAIPFQTVERGFAHATIDIDRVGRINEILKELSAGLELIGDFHSHTQFGDSMATVIPSNADLMSSMPGKLNLICAVNQKKRKSKWQENARKNLVGTVGAYHIEIGGYYVAEAGINEKYQRVLIKCPALTGLDKK</sequence>
<evidence type="ECO:0000256" key="4">
    <source>
        <dbReference type="ARBA" id="ARBA00022833"/>
    </source>
</evidence>
<evidence type="ECO:0000259" key="6">
    <source>
        <dbReference type="Pfam" id="PF14464"/>
    </source>
</evidence>
<dbReference type="GO" id="GO:0008237">
    <property type="term" value="F:metallopeptidase activity"/>
    <property type="evidence" value="ECO:0007669"/>
    <property type="project" value="UniProtKB-KW"/>
</dbReference>
<evidence type="ECO:0000313" key="7">
    <source>
        <dbReference type="EMBL" id="OGC42139.1"/>
    </source>
</evidence>
<dbReference type="GO" id="GO:0046872">
    <property type="term" value="F:metal ion binding"/>
    <property type="evidence" value="ECO:0007669"/>
    <property type="project" value="UniProtKB-KW"/>
</dbReference>
<dbReference type="Gene3D" id="3.40.140.10">
    <property type="entry name" value="Cytidine Deaminase, domain 2"/>
    <property type="match status" value="1"/>
</dbReference>
<dbReference type="Pfam" id="PF14464">
    <property type="entry name" value="Prok-JAB"/>
    <property type="match status" value="1"/>
</dbReference>
<dbReference type="Proteomes" id="UP000177025">
    <property type="component" value="Unassembled WGS sequence"/>
</dbReference>
<keyword evidence="4" id="KW-0862">Zinc</keyword>
<accession>A0A1F4UB91</accession>
<organism evidence="7 8">
    <name type="scientific">candidate division WOR-3 bacterium RBG_13_43_14</name>
    <dbReference type="NCBI Taxonomy" id="1802590"/>
    <lineage>
        <taxon>Bacteria</taxon>
        <taxon>Bacteria division WOR-3</taxon>
    </lineage>
</organism>
<dbReference type="GO" id="GO:0006508">
    <property type="term" value="P:proteolysis"/>
    <property type="evidence" value="ECO:0007669"/>
    <property type="project" value="UniProtKB-KW"/>
</dbReference>
<keyword evidence="3" id="KW-0378">Hydrolase</keyword>
<dbReference type="SUPFAM" id="SSF102712">
    <property type="entry name" value="JAB1/MPN domain"/>
    <property type="match status" value="1"/>
</dbReference>
<dbReference type="EMBL" id="MEUM01000081">
    <property type="protein sequence ID" value="OGC42139.1"/>
    <property type="molecule type" value="Genomic_DNA"/>
</dbReference>
<evidence type="ECO:0000256" key="2">
    <source>
        <dbReference type="ARBA" id="ARBA00022723"/>
    </source>
</evidence>